<dbReference type="InterPro" id="IPR035979">
    <property type="entry name" value="RBD_domain_sf"/>
</dbReference>
<feature type="domain" description="XRRM" evidence="8">
    <location>
        <begin position="232"/>
        <end position="356"/>
    </location>
</feature>
<feature type="region of interest" description="Disordered" evidence="5">
    <location>
        <begin position="329"/>
        <end position="373"/>
    </location>
</feature>
<feature type="region of interest" description="Disordered" evidence="5">
    <location>
        <begin position="1"/>
        <end position="24"/>
    </location>
</feature>
<dbReference type="EMBL" id="UFQT01001299">
    <property type="protein sequence ID" value="SSX29889.1"/>
    <property type="molecule type" value="Genomic_DNA"/>
</dbReference>
<dbReference type="SUPFAM" id="SSF46785">
    <property type="entry name" value="Winged helix' DNA-binding domain"/>
    <property type="match status" value="1"/>
</dbReference>
<reference evidence="10" key="2">
    <citation type="submission" date="2018-07" db="EMBL/GenBank/DDBJ databases">
        <authorList>
            <person name="Quirk P.G."/>
            <person name="Krulwich T.A."/>
        </authorList>
    </citation>
    <scope>NUCLEOTIDE SEQUENCE</scope>
</reference>
<gene>
    <name evidence="10" type="primary">CSON001849</name>
</gene>
<evidence type="ECO:0000259" key="6">
    <source>
        <dbReference type="PROSITE" id="PS50102"/>
    </source>
</evidence>
<keyword evidence="3" id="KW-0539">Nucleus</keyword>
<dbReference type="PRINTS" id="PR00302">
    <property type="entry name" value="LUPUSLA"/>
</dbReference>
<dbReference type="InterPro" id="IPR014886">
    <property type="entry name" value="La_xRRM"/>
</dbReference>
<proteinExistence type="predicted"/>
<dbReference type="InterPro" id="IPR012677">
    <property type="entry name" value="Nucleotide-bd_a/b_plait_sf"/>
</dbReference>
<keyword evidence="2 4" id="KW-0694">RNA-binding</keyword>
<reference evidence="9" key="1">
    <citation type="submission" date="2018-04" db="EMBL/GenBank/DDBJ databases">
        <authorList>
            <person name="Go L.Y."/>
            <person name="Mitchell J.A."/>
        </authorList>
    </citation>
    <scope>NUCLEOTIDE SEQUENCE</scope>
    <source>
        <tissue evidence="9">Whole organism</tissue>
    </source>
</reference>
<evidence type="ECO:0000259" key="7">
    <source>
        <dbReference type="PROSITE" id="PS50961"/>
    </source>
</evidence>
<dbReference type="PANTHER" id="PTHR22792">
    <property type="entry name" value="LUPUS LA PROTEIN-RELATED"/>
    <property type="match status" value="1"/>
</dbReference>
<evidence type="ECO:0000259" key="8">
    <source>
        <dbReference type="PROSITE" id="PS51939"/>
    </source>
</evidence>
<feature type="region of interest" description="Disordered" evidence="5">
    <location>
        <begin position="96"/>
        <end position="115"/>
    </location>
</feature>
<dbReference type="InterPro" id="IPR006630">
    <property type="entry name" value="La_HTH"/>
</dbReference>
<dbReference type="Pfam" id="PF08777">
    <property type="entry name" value="RRM_3"/>
    <property type="match status" value="1"/>
</dbReference>
<evidence type="ECO:0000313" key="10">
    <source>
        <dbReference type="EMBL" id="SSX29889.1"/>
    </source>
</evidence>
<comment type="subcellular location">
    <subcellularLocation>
        <location evidence="1">Nucleus</location>
    </subcellularLocation>
</comment>
<dbReference type="SMART" id="SM00715">
    <property type="entry name" value="LA"/>
    <property type="match status" value="1"/>
</dbReference>
<dbReference type="InterPro" id="IPR036388">
    <property type="entry name" value="WH-like_DNA-bd_sf"/>
</dbReference>
<dbReference type="PROSITE" id="PS50102">
    <property type="entry name" value="RRM"/>
    <property type="match status" value="1"/>
</dbReference>
<dbReference type="GO" id="GO:1990904">
    <property type="term" value="C:ribonucleoprotein complex"/>
    <property type="evidence" value="ECO:0007669"/>
    <property type="project" value="UniProtKB-UniRule"/>
</dbReference>
<dbReference type="CDD" id="cd12291">
    <property type="entry name" value="RRM1_La"/>
    <property type="match status" value="1"/>
</dbReference>
<dbReference type="PROSITE" id="PS50961">
    <property type="entry name" value="HTH_LA"/>
    <property type="match status" value="1"/>
</dbReference>
<dbReference type="GO" id="GO:0008033">
    <property type="term" value="P:tRNA processing"/>
    <property type="evidence" value="ECO:0007669"/>
    <property type="project" value="TreeGrafter"/>
</dbReference>
<accession>A0A336MLJ0</accession>
<dbReference type="OMA" id="QFERSIY"/>
<dbReference type="EMBL" id="UFQS01001299">
    <property type="protein sequence ID" value="SSX10168.1"/>
    <property type="molecule type" value="Genomic_DNA"/>
</dbReference>
<organism evidence="10">
    <name type="scientific">Culicoides sonorensis</name>
    <name type="common">Biting midge</name>
    <dbReference type="NCBI Taxonomy" id="179676"/>
    <lineage>
        <taxon>Eukaryota</taxon>
        <taxon>Metazoa</taxon>
        <taxon>Ecdysozoa</taxon>
        <taxon>Arthropoda</taxon>
        <taxon>Hexapoda</taxon>
        <taxon>Insecta</taxon>
        <taxon>Pterygota</taxon>
        <taxon>Neoptera</taxon>
        <taxon>Endopterygota</taxon>
        <taxon>Diptera</taxon>
        <taxon>Nematocera</taxon>
        <taxon>Chironomoidea</taxon>
        <taxon>Ceratopogonidae</taxon>
        <taxon>Ceratopogoninae</taxon>
        <taxon>Culicoides</taxon>
        <taxon>Monoculicoides</taxon>
    </lineage>
</organism>
<dbReference type="SMART" id="SM00360">
    <property type="entry name" value="RRM"/>
    <property type="match status" value="2"/>
</dbReference>
<sequence>MTETDTVATAEQTNGKSDSKPSELESSIIRQLEYYFGDSNLYRDKFLQEQISKDEGWVPVKTLLTFKRLQALSEDEKVIVAAIEKSDEGLIEVSEDKTKLRRHPERPLPEQNEETRKEIMSRTVYVKGFPLDSDMNSLIEFFKDFDKVVNIVMRKYHDKTSKEYKFKGSVFATFATKDQADAFLKLEKVELKEVALIRKWQEVYNEEKREERNAHKKKKEAAKEEEEKDKIDLPKGAIIGLDGFDPEATREIIRDALADVIGTNTIAFIEFEKGQTSGFVRFNEEGCAKGIVEKMDDGKIKINDKEIKVRVLEGEEEEEYLKEQINNIRERRQAFNNRHKGRKGRFGDKNKDKGKKRKADDALENDGEQQVKK</sequence>
<evidence type="ECO:0000256" key="2">
    <source>
        <dbReference type="ARBA" id="ARBA00022884"/>
    </source>
</evidence>
<dbReference type="GO" id="GO:0005829">
    <property type="term" value="C:cytosol"/>
    <property type="evidence" value="ECO:0007669"/>
    <property type="project" value="TreeGrafter"/>
</dbReference>
<dbReference type="InterPro" id="IPR002344">
    <property type="entry name" value="Lupus_La"/>
</dbReference>
<evidence type="ECO:0000256" key="5">
    <source>
        <dbReference type="SAM" id="MobiDB-lite"/>
    </source>
</evidence>
<feature type="region of interest" description="Disordered" evidence="5">
    <location>
        <begin position="208"/>
        <end position="228"/>
    </location>
</feature>
<evidence type="ECO:0000256" key="1">
    <source>
        <dbReference type="ARBA" id="ARBA00004123"/>
    </source>
</evidence>
<name>A0A336MLJ0_CULSO</name>
<evidence type="ECO:0000313" key="9">
    <source>
        <dbReference type="EMBL" id="SSX10168.1"/>
    </source>
</evidence>
<dbReference type="GO" id="GO:0005634">
    <property type="term" value="C:nucleus"/>
    <property type="evidence" value="ECO:0007669"/>
    <property type="project" value="UniProtKB-SubCell"/>
</dbReference>
<dbReference type="CDD" id="cd08028">
    <property type="entry name" value="LARP_3"/>
    <property type="match status" value="1"/>
</dbReference>
<dbReference type="Gene3D" id="3.30.70.330">
    <property type="match status" value="2"/>
</dbReference>
<dbReference type="PANTHER" id="PTHR22792:SF166">
    <property type="entry name" value="LUPUS LA PROTEIN HOMOLOG"/>
    <property type="match status" value="1"/>
</dbReference>
<feature type="compositionally biased region" description="Basic and acidic residues" evidence="5">
    <location>
        <begin position="105"/>
        <end position="115"/>
    </location>
</feature>
<dbReference type="InterPro" id="IPR036390">
    <property type="entry name" value="WH_DNA-bd_sf"/>
</dbReference>
<dbReference type="SUPFAM" id="SSF54928">
    <property type="entry name" value="RNA-binding domain, RBD"/>
    <property type="match status" value="1"/>
</dbReference>
<feature type="compositionally biased region" description="Polar residues" evidence="5">
    <location>
        <begin position="1"/>
        <end position="16"/>
    </location>
</feature>
<dbReference type="InterPro" id="IPR000504">
    <property type="entry name" value="RRM_dom"/>
</dbReference>
<evidence type="ECO:0000256" key="4">
    <source>
        <dbReference type="PROSITE-ProRule" id="PRU00332"/>
    </source>
</evidence>
<dbReference type="Pfam" id="PF05383">
    <property type="entry name" value="La"/>
    <property type="match status" value="1"/>
</dbReference>
<feature type="domain" description="HTH La-type RNA-binding" evidence="7">
    <location>
        <begin position="18"/>
        <end position="110"/>
    </location>
</feature>
<dbReference type="GO" id="GO:0045727">
    <property type="term" value="P:positive regulation of translation"/>
    <property type="evidence" value="ECO:0007669"/>
    <property type="project" value="TreeGrafter"/>
</dbReference>
<evidence type="ECO:0000256" key="3">
    <source>
        <dbReference type="ARBA" id="ARBA00023242"/>
    </source>
</evidence>
<dbReference type="VEuPathDB" id="VectorBase:CSON001849"/>
<dbReference type="InterPro" id="IPR045180">
    <property type="entry name" value="La_dom_prot"/>
</dbReference>
<feature type="domain" description="RRM" evidence="6">
    <location>
        <begin position="122"/>
        <end position="210"/>
    </location>
</feature>
<protein>
    <submittedName>
        <fullName evidence="10">CSON001849 protein</fullName>
    </submittedName>
</protein>
<dbReference type="AlphaFoldDB" id="A0A336MLJ0"/>
<dbReference type="GO" id="GO:0003729">
    <property type="term" value="F:mRNA binding"/>
    <property type="evidence" value="ECO:0007669"/>
    <property type="project" value="TreeGrafter"/>
</dbReference>
<dbReference type="PROSITE" id="PS51939">
    <property type="entry name" value="XRRM"/>
    <property type="match status" value="1"/>
</dbReference>
<dbReference type="Gene3D" id="1.10.10.10">
    <property type="entry name" value="Winged helix-like DNA-binding domain superfamily/Winged helix DNA-binding domain"/>
    <property type="match status" value="1"/>
</dbReference>
<dbReference type="GO" id="GO:0010494">
    <property type="term" value="C:cytoplasmic stress granule"/>
    <property type="evidence" value="ECO:0007669"/>
    <property type="project" value="TreeGrafter"/>
</dbReference>